<keyword evidence="2" id="KW-0812">Transmembrane</keyword>
<dbReference type="RefSeq" id="XP_067925942.1">
    <property type="nucleotide sequence ID" value="XM_068062083.1"/>
</dbReference>
<dbReference type="AlphaFoldDB" id="A0A2C6L8Q4"/>
<organism evidence="2 3">
    <name type="scientific">Cystoisospora suis</name>
    <dbReference type="NCBI Taxonomy" id="483139"/>
    <lineage>
        <taxon>Eukaryota</taxon>
        <taxon>Sar</taxon>
        <taxon>Alveolata</taxon>
        <taxon>Apicomplexa</taxon>
        <taxon>Conoidasida</taxon>
        <taxon>Coccidia</taxon>
        <taxon>Eucoccidiorida</taxon>
        <taxon>Eimeriorina</taxon>
        <taxon>Sarcocystidae</taxon>
        <taxon>Cystoisospora</taxon>
    </lineage>
</organism>
<gene>
    <name evidence="2" type="ORF">CSUI_001880</name>
</gene>
<reference evidence="2 3" key="1">
    <citation type="journal article" date="2017" name="Int. J. Parasitol.">
        <title>The genome of the protozoan parasite Cystoisospora suis and a reverse vaccinology approach to identify vaccine candidates.</title>
        <authorList>
            <person name="Palmieri N."/>
            <person name="Shrestha A."/>
            <person name="Ruttkowski B."/>
            <person name="Beck T."/>
            <person name="Vogl C."/>
            <person name="Tomley F."/>
            <person name="Blake D.P."/>
            <person name="Joachim A."/>
        </authorList>
    </citation>
    <scope>NUCLEOTIDE SEQUENCE [LARGE SCALE GENOMIC DNA]</scope>
    <source>
        <strain evidence="2 3">Wien I</strain>
    </source>
</reference>
<evidence type="ECO:0000313" key="3">
    <source>
        <dbReference type="Proteomes" id="UP000221165"/>
    </source>
</evidence>
<evidence type="ECO:0000256" key="1">
    <source>
        <dbReference type="SAM" id="MobiDB-lite"/>
    </source>
</evidence>
<feature type="region of interest" description="Disordered" evidence="1">
    <location>
        <begin position="433"/>
        <end position="455"/>
    </location>
</feature>
<comment type="caution">
    <text evidence="2">The sequence shown here is derived from an EMBL/GenBank/DDBJ whole genome shotgun (WGS) entry which is preliminary data.</text>
</comment>
<keyword evidence="3" id="KW-1185">Reference proteome</keyword>
<dbReference type="OrthoDB" id="331854at2759"/>
<dbReference type="Proteomes" id="UP000221165">
    <property type="component" value="Unassembled WGS sequence"/>
</dbReference>
<name>A0A2C6L8Q4_9APIC</name>
<dbReference type="GeneID" id="94425294"/>
<dbReference type="VEuPathDB" id="ToxoDB:CSUI_001880"/>
<proteinExistence type="predicted"/>
<sequence length="987" mass="105999">MAAMPFGRLLLPWRLSLFRRRPRLFFFLCGAGCTYTAVNGSNPLSVVPLCCCYSYDLVALACPPLQLRRALFYVSLSRGVHALGLDSPVLDKYLFLRLCSHVQQVFSAPQVSPSFFNRGSPGTPGSFRQSRLFTELKREQQLKCLYTPVPAVVDRLHHLMLSLERFYPGAESLDLQEVYSTLLPTLILLGREERLQQVLKVSLFSQLSPEKIHIFYNAPSFFSVAPSTGGPFPSSSLSRWWDGSRFFSGSAATREAFNHMIASSSSSSFMQEPHVRPFSTSASTTFRSSWPSAQYQHNRLLLQLLHLNLLSTTRTLQFNESLAYDKARPPLELPPLLSPRVLLDASKVSFSSPGGGAEGVFSDTSLSSVASLRASGPPHVYRDVRDPLESDWASALTGVQHTGGALLQAALEQWRCLMTSVSGDLAEVAVSRSRRARGGSCSSPTSTASPTARLAGAGAAEPRTLVGVIAAGTSFLLAPFVPTISPPITRSSLSNGNAEATDPAGILLDELGRASISAETTSGMTSKTSDLTKDHVSSGSLFKPLQDQLLQLQYKQQRRLITLSSPGSMAAGVVELWKQLEDNRGLGRRVHTLLWGKASRQSLGRGSSRGEATSSVSSSSSTVSLAADLHARERLLIAAVRRSLDDLNWPGAASCLSPQQMKLLNPADSSRLEKLRYMFGSHANAAVRTPHRMHSYDKNYDDFSTRFWLWKQLQRLRDGDYDERFLGCCILGAAAALGGVFLLFFLRSRGGTGKPESGGVAPGGLQGTYPSTTTTTVRNSSTTHPATQNSGFFKGMWGGLKGMFSRGATEEASEVRTGENPGVFLPPSSPSSFPGQQDVQLFHQQLSGALDGDPSSLDQLLRSTYEQQLRSLYGDQASVPGGYVPDTRNVDPNAYLLPQGGEHNFRGGPADIGGMNYAPYGLGTGGGRGLGSVEAAGLASRSGPAVFGAGGGSGGDLRAPGSIYSGRQDLTSLYLALTAAGRGPAPK</sequence>
<protein>
    <submittedName>
        <fullName evidence="2">Transmembrane protein</fullName>
    </submittedName>
</protein>
<keyword evidence="2" id="KW-0472">Membrane</keyword>
<feature type="compositionally biased region" description="Low complexity" evidence="1">
    <location>
        <begin position="438"/>
        <end position="452"/>
    </location>
</feature>
<accession>A0A2C6L8Q4</accession>
<evidence type="ECO:0000313" key="2">
    <source>
        <dbReference type="EMBL" id="PHJ24269.1"/>
    </source>
</evidence>
<dbReference type="EMBL" id="MIGC01000755">
    <property type="protein sequence ID" value="PHJ24269.1"/>
    <property type="molecule type" value="Genomic_DNA"/>
</dbReference>
<feature type="region of interest" description="Disordered" evidence="1">
    <location>
        <begin position="754"/>
        <end position="785"/>
    </location>
</feature>
<feature type="compositionally biased region" description="Low complexity" evidence="1">
    <location>
        <begin position="768"/>
        <end position="783"/>
    </location>
</feature>